<dbReference type="EMBL" id="KI392384">
    <property type="protein sequence ID" value="ERN17046.1"/>
    <property type="molecule type" value="Genomic_DNA"/>
</dbReference>
<dbReference type="AlphaFoldDB" id="U5CUS8"/>
<evidence type="ECO:0000313" key="3">
    <source>
        <dbReference type="Proteomes" id="UP000017836"/>
    </source>
</evidence>
<keyword evidence="3" id="KW-1185">Reference proteome</keyword>
<protein>
    <submittedName>
        <fullName evidence="2">Uncharacterized protein</fullName>
    </submittedName>
</protein>
<dbReference type="SUPFAM" id="SSF143437">
    <property type="entry name" value="THUMP domain-like"/>
    <property type="match status" value="1"/>
</dbReference>
<dbReference type="Gramene" id="ERN17046">
    <property type="protein sequence ID" value="ERN17046"/>
    <property type="gene ID" value="AMTR_s00044p00041520"/>
</dbReference>
<proteinExistence type="predicted"/>
<gene>
    <name evidence="2" type="ORF">AMTR_s00044p00041520</name>
</gene>
<name>U5CUS8_AMBTC</name>
<dbReference type="GO" id="GO:0006400">
    <property type="term" value="P:tRNA modification"/>
    <property type="evidence" value="ECO:0000318"/>
    <property type="project" value="GO_Central"/>
</dbReference>
<dbReference type="Proteomes" id="UP000017836">
    <property type="component" value="Unassembled WGS sequence"/>
</dbReference>
<dbReference type="OMA" id="QPIKFAV"/>
<dbReference type="InterPro" id="IPR040183">
    <property type="entry name" value="THUMPD1-like"/>
</dbReference>
<reference evidence="3" key="1">
    <citation type="journal article" date="2013" name="Science">
        <title>The Amborella genome and the evolution of flowering plants.</title>
        <authorList>
            <consortium name="Amborella Genome Project"/>
        </authorList>
    </citation>
    <scope>NUCLEOTIDE SEQUENCE [LARGE SCALE GENOMIC DNA]</scope>
</reference>
<dbReference type="HOGENOM" id="CLU_041492_0_0_1"/>
<evidence type="ECO:0000256" key="1">
    <source>
        <dbReference type="SAM" id="MobiDB-lite"/>
    </source>
</evidence>
<dbReference type="eggNOG" id="ENOG502QRCB">
    <property type="taxonomic scope" value="Eukaryota"/>
</dbReference>
<feature type="compositionally biased region" description="Polar residues" evidence="1">
    <location>
        <begin position="181"/>
        <end position="193"/>
    </location>
</feature>
<dbReference type="GO" id="GO:0003723">
    <property type="term" value="F:RNA binding"/>
    <property type="evidence" value="ECO:0000318"/>
    <property type="project" value="GO_Central"/>
</dbReference>
<dbReference type="PANTHER" id="PTHR13452:SF13">
    <property type="entry name" value="OS02G0672400 PROTEIN"/>
    <property type="match status" value="1"/>
</dbReference>
<organism evidence="2 3">
    <name type="scientific">Amborella trichopoda</name>
    <dbReference type="NCBI Taxonomy" id="13333"/>
    <lineage>
        <taxon>Eukaryota</taxon>
        <taxon>Viridiplantae</taxon>
        <taxon>Streptophyta</taxon>
        <taxon>Embryophyta</taxon>
        <taxon>Tracheophyta</taxon>
        <taxon>Spermatophyta</taxon>
        <taxon>Magnoliopsida</taxon>
        <taxon>Amborellales</taxon>
        <taxon>Amborellaceae</taxon>
        <taxon>Amborella</taxon>
    </lineage>
</organism>
<dbReference type="PANTHER" id="PTHR13452">
    <property type="entry name" value="THUMP DOMAIN CONTAINING PROTEIN 1-RELATED"/>
    <property type="match status" value="1"/>
</dbReference>
<sequence>MWRCSTRFIVHSYYSGVERKRNELTSAQFMNLQGFHKLPQESGHFLWFQVHSSEMEEILEGNQDKAVIDEKEEEKQELTPWDQHFSVINLRRFDYNAPSALLESPHSGFLITCPIKREKSATKEAIAILEKFSGLFGEDDVERVAPNVANVAMNGIKKRKLSDTSEQLATEDLGSEDGSKSEGTLPSGSISSSDKTETIVKRSSILSLVKLNKSGLLLFAFPKNGSSLPDSILQKIFNSLESGDLSSPRWCHRILPIQETCMLSEKNMHAVVSKLVQRFLSNSQDQPERPLKFAVAFNRRGIEDKKLKGKKEVEKDKSELPVLDRDQCFRVVAGAVKDVAPDSVVDLKFPKMVVFVEVLPIPGIPSGSIVAAVSVLPHTLVNTKPRLIVKPLVSTTKTAEGKA</sequence>
<feature type="region of interest" description="Disordered" evidence="1">
    <location>
        <begin position="163"/>
        <end position="193"/>
    </location>
</feature>
<evidence type="ECO:0000313" key="2">
    <source>
        <dbReference type="EMBL" id="ERN17046.1"/>
    </source>
</evidence>
<dbReference type="CDD" id="cd11717">
    <property type="entry name" value="THUMP_THUMPD1_like"/>
    <property type="match status" value="1"/>
</dbReference>
<accession>U5CUS8</accession>